<dbReference type="STRING" id="328396.RU93_GL001672"/>
<comment type="catalytic activity">
    <reaction evidence="10">
        <text>L-glutamate + acetyl-CoA = N-acetyl-L-glutamate + CoA + H(+)</text>
        <dbReference type="Rhea" id="RHEA:24292"/>
        <dbReference type="ChEBI" id="CHEBI:15378"/>
        <dbReference type="ChEBI" id="CHEBI:29985"/>
        <dbReference type="ChEBI" id="CHEBI:44337"/>
        <dbReference type="ChEBI" id="CHEBI:57287"/>
        <dbReference type="ChEBI" id="CHEBI:57288"/>
        <dbReference type="EC" id="2.3.1.1"/>
    </reaction>
</comment>
<dbReference type="OrthoDB" id="9804242at2"/>
<dbReference type="Pfam" id="PF01960">
    <property type="entry name" value="ArgJ"/>
    <property type="match status" value="1"/>
</dbReference>
<evidence type="ECO:0000256" key="8">
    <source>
        <dbReference type="ARBA" id="ARBA00023315"/>
    </source>
</evidence>
<dbReference type="InterPro" id="IPR042195">
    <property type="entry name" value="ArgJ_beta_C"/>
</dbReference>
<feature type="binding site" evidence="10">
    <location>
        <position position="407"/>
    </location>
    <ligand>
        <name>substrate</name>
    </ligand>
</feature>
<dbReference type="NCBIfam" id="NF003802">
    <property type="entry name" value="PRK05388.1"/>
    <property type="match status" value="1"/>
</dbReference>
<evidence type="ECO:0000313" key="12">
    <source>
        <dbReference type="Proteomes" id="UP000182149"/>
    </source>
</evidence>
<keyword evidence="8 10" id="KW-0012">Acyltransferase</keyword>
<dbReference type="FunFam" id="3.60.70.12:FF:000001">
    <property type="entry name" value="Arginine biosynthesis bifunctional protein ArgJ, chloroplastic"/>
    <property type="match status" value="1"/>
</dbReference>
<reference evidence="11 12" key="1">
    <citation type="submission" date="2014-12" db="EMBL/GenBank/DDBJ databases">
        <title>Draft genome sequences of 29 type strains of Enterococci.</title>
        <authorList>
            <person name="Zhong Z."/>
            <person name="Sun Z."/>
            <person name="Liu W."/>
            <person name="Zhang W."/>
            <person name="Zhang H."/>
        </authorList>
    </citation>
    <scope>NUCLEOTIDE SEQUENCE [LARGE SCALE GENOMIC DNA]</scope>
    <source>
        <strain evidence="11 12">DSM 17690</strain>
    </source>
</reference>
<comment type="subcellular location">
    <subcellularLocation>
        <location evidence="10">Cytoplasm</location>
    </subcellularLocation>
</comment>
<dbReference type="RefSeq" id="WP_071874390.1">
    <property type="nucleotide sequence ID" value="NZ_JBHSHF010000020.1"/>
</dbReference>
<dbReference type="GO" id="GO:0004358">
    <property type="term" value="F:L-glutamate N-acetyltransferase activity, acting on acetyl-L-ornithine as donor"/>
    <property type="evidence" value="ECO:0007669"/>
    <property type="project" value="UniProtKB-UniRule"/>
</dbReference>
<dbReference type="GO" id="GO:0006526">
    <property type="term" value="P:L-arginine biosynthetic process"/>
    <property type="evidence" value="ECO:0007669"/>
    <property type="project" value="UniProtKB-UniRule"/>
</dbReference>
<feature type="active site" description="Nucleophile" evidence="10">
    <location>
        <position position="194"/>
    </location>
</feature>
<feature type="chain" id="PRO_5023524482" description="Arginine biosynthesis bifunctional protein ArgJ beta chain" evidence="10">
    <location>
        <begin position="194"/>
        <end position="412"/>
    </location>
</feature>
<protein>
    <recommendedName>
        <fullName evidence="10">Arginine biosynthesis bifunctional protein ArgJ</fullName>
    </recommendedName>
    <domain>
        <recommendedName>
            <fullName evidence="10">Glutamate N-acetyltransferase</fullName>
            <ecNumber evidence="10">2.3.1.35</ecNumber>
        </recommendedName>
        <alternativeName>
            <fullName evidence="10">Ornithine acetyltransferase</fullName>
            <shortName evidence="10">OATase</shortName>
        </alternativeName>
        <alternativeName>
            <fullName evidence="10">Ornithine transacetylase</fullName>
        </alternativeName>
    </domain>
    <domain>
        <recommendedName>
            <fullName evidence="10">Amino-acid acetyltransferase</fullName>
            <ecNumber evidence="10">2.3.1.1</ecNumber>
        </recommendedName>
        <alternativeName>
            <fullName evidence="10">N-acetylglutamate synthase</fullName>
            <shortName evidence="10">AGSase</shortName>
        </alternativeName>
    </domain>
    <component>
        <recommendedName>
            <fullName evidence="10">Arginine biosynthesis bifunctional protein ArgJ alpha chain</fullName>
        </recommendedName>
    </component>
    <component>
        <recommendedName>
            <fullName evidence="10">Arginine biosynthesis bifunctional protein ArgJ beta chain</fullName>
        </recommendedName>
    </component>
</protein>
<keyword evidence="10" id="KW-0963">Cytoplasm</keyword>
<comment type="pathway">
    <text evidence="10">Amino-acid biosynthesis; L-arginine biosynthesis; L-ornithine and N-acetyl-L-glutamate from L-glutamate and N(2)-acetyl-L-ornithine (cyclic): step 1/1.</text>
</comment>
<evidence type="ECO:0000256" key="3">
    <source>
        <dbReference type="ARBA" id="ARBA00022571"/>
    </source>
</evidence>
<feature type="site" description="Cleavage; by autolysis" evidence="10">
    <location>
        <begin position="193"/>
        <end position="194"/>
    </location>
</feature>
<accession>A0A1L8QUK8</accession>
<keyword evidence="12" id="KW-1185">Reference proteome</keyword>
<comment type="function">
    <text evidence="10">Catalyzes two activities which are involved in the cyclic version of arginine biosynthesis: the synthesis of N-acetylglutamate from glutamate and acetyl-CoA as the acetyl donor, and of ornithine by transacetylation between N(2)-acetylornithine and glutamate.</text>
</comment>
<evidence type="ECO:0000256" key="6">
    <source>
        <dbReference type="ARBA" id="ARBA00022813"/>
    </source>
</evidence>
<comment type="caution">
    <text evidence="11">The sequence shown here is derived from an EMBL/GenBank/DDBJ whole genome shotgun (WGS) entry which is preliminary data.</text>
</comment>
<dbReference type="EMBL" id="JXKD01000004">
    <property type="protein sequence ID" value="OJG11185.1"/>
    <property type="molecule type" value="Genomic_DNA"/>
</dbReference>
<name>A0A1L8QUK8_9ENTE</name>
<feature type="binding site" evidence="10">
    <location>
        <position position="281"/>
    </location>
    <ligand>
        <name>substrate</name>
    </ligand>
</feature>
<dbReference type="InterPro" id="IPR002813">
    <property type="entry name" value="Arg_biosynth_ArgJ"/>
</dbReference>
<sequence>MRVKEFPHHVISQGVCAAEGFLAAGVHCGLRKNKNKPDLALIYSDVLCQAAAVYTQNKVKGAPIYVTQRHLINPVAQGIIINSGNANTCNPDGEENAAKMCTSIAEELGIASENMLVASTGIIGESLPIDLIVDACPTLKTQLSRTGNANAAAAILTTDTCEKEYALSFDLEGTEVKIGGISKGSGMIHPNMATMLCFVTTDVAIEASLLQKALKDVTEGTFNMISVDGDTSTNDMVTVLASGLAGNPQITEEDSPAYQAFLQGLYLVLMHLSRKIAQDGEGASKLLECHVTGAKEKRIAKAVAKSIITSSLVKSAMFGQDPNWGRILCAIGYAEGDFAIEKVRVDLASQFGRATVCLRGTRADLKVQELTQILTADEIFILVDLGEGTAEATAWGCDLTYDYVKINADYHT</sequence>
<dbReference type="CDD" id="cd02152">
    <property type="entry name" value="OAT"/>
    <property type="match status" value="1"/>
</dbReference>
<keyword evidence="5 10" id="KW-0808">Transferase</keyword>
<dbReference type="Proteomes" id="UP000182149">
    <property type="component" value="Unassembled WGS sequence"/>
</dbReference>
<dbReference type="Gene3D" id="3.60.70.12">
    <property type="entry name" value="L-amino peptidase D-ALA esterase/amidase"/>
    <property type="match status" value="1"/>
</dbReference>
<keyword evidence="7 10" id="KW-0511">Multifunctional enzyme</keyword>
<dbReference type="InterPro" id="IPR016117">
    <property type="entry name" value="ArgJ-like_dom_sf"/>
</dbReference>
<proteinExistence type="inferred from homology"/>
<gene>
    <name evidence="10" type="primary">argJ</name>
    <name evidence="11" type="ORF">RU93_GL001672</name>
</gene>
<dbReference type="NCBIfam" id="TIGR00120">
    <property type="entry name" value="ArgJ"/>
    <property type="match status" value="1"/>
</dbReference>
<evidence type="ECO:0000256" key="1">
    <source>
        <dbReference type="ARBA" id="ARBA00006774"/>
    </source>
</evidence>
<evidence type="ECO:0000256" key="10">
    <source>
        <dbReference type="HAMAP-Rule" id="MF_01106"/>
    </source>
</evidence>
<feature type="chain" id="PRO_5023524483" description="Arginine biosynthesis bifunctional protein ArgJ alpha chain" evidence="10">
    <location>
        <begin position="1"/>
        <end position="193"/>
    </location>
</feature>
<dbReference type="EC" id="2.3.1.1" evidence="10"/>
<evidence type="ECO:0000313" key="11">
    <source>
        <dbReference type="EMBL" id="OJG11185.1"/>
    </source>
</evidence>
<dbReference type="GO" id="GO:0006592">
    <property type="term" value="P:ornithine biosynthetic process"/>
    <property type="evidence" value="ECO:0007669"/>
    <property type="project" value="TreeGrafter"/>
</dbReference>
<dbReference type="GO" id="GO:0005737">
    <property type="term" value="C:cytoplasm"/>
    <property type="evidence" value="ECO:0007669"/>
    <property type="project" value="UniProtKB-SubCell"/>
</dbReference>
<comment type="subunit">
    <text evidence="2 10">Heterotetramer of two alpha and two beta chains.</text>
</comment>
<feature type="site" description="Involved in the stabilization of negative charge on the oxyanion by the formation of the oxyanion hole" evidence="10">
    <location>
        <position position="120"/>
    </location>
</feature>
<organism evidence="11 12">
    <name type="scientific">Enterococcus aquimarinus</name>
    <dbReference type="NCBI Taxonomy" id="328396"/>
    <lineage>
        <taxon>Bacteria</taxon>
        <taxon>Bacillati</taxon>
        <taxon>Bacillota</taxon>
        <taxon>Bacilli</taxon>
        <taxon>Lactobacillales</taxon>
        <taxon>Enterococcaceae</taxon>
        <taxon>Enterococcus</taxon>
    </lineage>
</organism>
<dbReference type="PANTHER" id="PTHR23100">
    <property type="entry name" value="ARGININE BIOSYNTHESIS BIFUNCTIONAL PROTEIN ARGJ"/>
    <property type="match status" value="1"/>
</dbReference>
<dbReference type="HAMAP" id="MF_01106">
    <property type="entry name" value="ArgJ"/>
    <property type="match status" value="1"/>
</dbReference>
<evidence type="ECO:0000256" key="5">
    <source>
        <dbReference type="ARBA" id="ARBA00022679"/>
    </source>
</evidence>
<feature type="binding site" evidence="10">
    <location>
        <position position="412"/>
    </location>
    <ligand>
        <name>substrate</name>
    </ligand>
</feature>
<dbReference type="EC" id="2.3.1.35" evidence="10"/>
<evidence type="ECO:0000256" key="7">
    <source>
        <dbReference type="ARBA" id="ARBA00023268"/>
    </source>
</evidence>
<keyword evidence="3 10" id="KW-0055">Arginine biosynthesis</keyword>
<keyword evidence="4 10" id="KW-0028">Amino-acid biosynthesis</keyword>
<evidence type="ECO:0000256" key="4">
    <source>
        <dbReference type="ARBA" id="ARBA00022605"/>
    </source>
</evidence>
<dbReference type="Gene3D" id="3.10.20.340">
    <property type="entry name" value="ArgJ beta chain, C-terminal domain"/>
    <property type="match status" value="1"/>
</dbReference>
<dbReference type="UniPathway" id="UPA00068">
    <property type="reaction ID" value="UER00106"/>
</dbReference>
<feature type="site" description="Involved in the stabilization of negative charge on the oxyanion by the formation of the oxyanion hole" evidence="10">
    <location>
        <position position="121"/>
    </location>
</feature>
<comment type="similarity">
    <text evidence="1 10">Belongs to the ArgJ family.</text>
</comment>
<feature type="binding site" evidence="10">
    <location>
        <position position="194"/>
    </location>
    <ligand>
        <name>substrate</name>
    </ligand>
</feature>
<comment type="pathway">
    <text evidence="10">Amino-acid biosynthesis; L-arginine biosynthesis; N(2)-acetyl-L-ornithine from L-glutamate: step 1/4.</text>
</comment>
<feature type="binding site" evidence="10">
    <location>
        <position position="157"/>
    </location>
    <ligand>
        <name>substrate</name>
    </ligand>
</feature>
<dbReference type="SUPFAM" id="SSF56266">
    <property type="entry name" value="DmpA/ArgJ-like"/>
    <property type="match status" value="1"/>
</dbReference>
<dbReference type="AlphaFoldDB" id="A0A1L8QUK8"/>
<keyword evidence="6 10" id="KW-0068">Autocatalytic cleavage</keyword>
<evidence type="ECO:0000256" key="2">
    <source>
        <dbReference type="ARBA" id="ARBA00011475"/>
    </source>
</evidence>
<dbReference type="FunFam" id="3.10.20.340:FF:000001">
    <property type="entry name" value="Arginine biosynthesis bifunctional protein ArgJ, chloroplastic"/>
    <property type="match status" value="1"/>
</dbReference>
<dbReference type="GO" id="GO:0004042">
    <property type="term" value="F:L-glutamate N-acetyltransferase activity"/>
    <property type="evidence" value="ECO:0007669"/>
    <property type="project" value="UniProtKB-UniRule"/>
</dbReference>
<comment type="catalytic activity">
    <reaction evidence="9 10">
        <text>N(2)-acetyl-L-ornithine + L-glutamate = N-acetyl-L-glutamate + L-ornithine</text>
        <dbReference type="Rhea" id="RHEA:15349"/>
        <dbReference type="ChEBI" id="CHEBI:29985"/>
        <dbReference type="ChEBI" id="CHEBI:44337"/>
        <dbReference type="ChEBI" id="CHEBI:46911"/>
        <dbReference type="ChEBI" id="CHEBI:57805"/>
        <dbReference type="EC" id="2.3.1.35"/>
    </reaction>
</comment>
<feature type="binding site" evidence="10">
    <location>
        <position position="183"/>
    </location>
    <ligand>
        <name>substrate</name>
    </ligand>
</feature>
<dbReference type="PANTHER" id="PTHR23100:SF0">
    <property type="entry name" value="ARGININE BIOSYNTHESIS BIFUNCTIONAL PROTEIN ARGJ, MITOCHONDRIAL"/>
    <property type="match status" value="1"/>
</dbReference>
<evidence type="ECO:0000256" key="9">
    <source>
        <dbReference type="ARBA" id="ARBA00049439"/>
    </source>
</evidence>